<name>G3IHX1_CRIGR</name>
<dbReference type="AlphaFoldDB" id="G3IHX1"/>
<evidence type="ECO:0000313" key="2">
    <source>
        <dbReference type="Proteomes" id="UP000001075"/>
    </source>
</evidence>
<gene>
    <name evidence="1" type="ORF">I79_023427</name>
</gene>
<protein>
    <submittedName>
        <fullName evidence="1">Uncharacterized protein</fullName>
    </submittedName>
</protein>
<evidence type="ECO:0000313" key="1">
    <source>
        <dbReference type="EMBL" id="EGW00317.1"/>
    </source>
</evidence>
<organism evidence="1 2">
    <name type="scientific">Cricetulus griseus</name>
    <name type="common">Chinese hamster</name>
    <name type="synonym">Cricetulus barabensis griseus</name>
    <dbReference type="NCBI Taxonomy" id="10029"/>
    <lineage>
        <taxon>Eukaryota</taxon>
        <taxon>Metazoa</taxon>
        <taxon>Chordata</taxon>
        <taxon>Craniata</taxon>
        <taxon>Vertebrata</taxon>
        <taxon>Euteleostomi</taxon>
        <taxon>Mammalia</taxon>
        <taxon>Eutheria</taxon>
        <taxon>Euarchontoglires</taxon>
        <taxon>Glires</taxon>
        <taxon>Rodentia</taxon>
        <taxon>Myomorpha</taxon>
        <taxon>Muroidea</taxon>
        <taxon>Cricetidae</taxon>
        <taxon>Cricetinae</taxon>
        <taxon>Cricetulus</taxon>
    </lineage>
</organism>
<accession>G3IHX1</accession>
<proteinExistence type="predicted"/>
<dbReference type="InParanoid" id="G3IHX1"/>
<reference evidence="2" key="1">
    <citation type="journal article" date="2011" name="Nat. Biotechnol.">
        <title>The genomic sequence of the Chinese hamster ovary (CHO)-K1 cell line.</title>
        <authorList>
            <person name="Xu X."/>
            <person name="Nagarajan H."/>
            <person name="Lewis N.E."/>
            <person name="Pan S."/>
            <person name="Cai Z."/>
            <person name="Liu X."/>
            <person name="Chen W."/>
            <person name="Xie M."/>
            <person name="Wang W."/>
            <person name="Hammond S."/>
            <person name="Andersen M.R."/>
            <person name="Neff N."/>
            <person name="Passarelli B."/>
            <person name="Koh W."/>
            <person name="Fan H.C."/>
            <person name="Wang J."/>
            <person name="Gui Y."/>
            <person name="Lee K.H."/>
            <person name="Betenbaugh M.J."/>
            <person name="Quake S.R."/>
            <person name="Famili I."/>
            <person name="Palsson B.O."/>
            <person name="Wang J."/>
        </authorList>
    </citation>
    <scope>NUCLEOTIDE SEQUENCE [LARGE SCALE GENOMIC DNA]</scope>
    <source>
        <strain evidence="2">CHO K1 cell line</strain>
    </source>
</reference>
<dbReference type="Proteomes" id="UP000001075">
    <property type="component" value="Unassembled WGS sequence"/>
</dbReference>
<dbReference type="EMBL" id="JH002884">
    <property type="protein sequence ID" value="EGW00317.1"/>
    <property type="molecule type" value="Genomic_DNA"/>
</dbReference>
<sequence>MAFKWFRVYLGSETQLLLAHQLRQKGGWASKELVIEFAGVKRVAGVKLTCGGGAQAAFGRKIYHNISGVKMDRSLLCPRTA</sequence>